<comment type="caution">
    <text evidence="5">The sequence shown here is derived from an EMBL/GenBank/DDBJ whole genome shotgun (WGS) entry which is preliminary data.</text>
</comment>
<evidence type="ECO:0000256" key="3">
    <source>
        <dbReference type="SAM" id="MobiDB-lite"/>
    </source>
</evidence>
<protein>
    <submittedName>
        <fullName evidence="5">Mitochondrial GTPase 1</fullName>
    </submittedName>
</protein>
<evidence type="ECO:0000256" key="1">
    <source>
        <dbReference type="ARBA" id="ARBA00022741"/>
    </source>
</evidence>
<keyword evidence="6" id="KW-1185">Reference proteome</keyword>
<dbReference type="PANTHER" id="PTHR45782:SF4">
    <property type="entry name" value="MITOCHONDRIAL RIBOSOME-ASSOCIATED GTPASE 1"/>
    <property type="match status" value="1"/>
</dbReference>
<dbReference type="InterPro" id="IPR006073">
    <property type="entry name" value="GTP-bd"/>
</dbReference>
<dbReference type="Pfam" id="PF01926">
    <property type="entry name" value="MMR_HSR1"/>
    <property type="match status" value="1"/>
</dbReference>
<keyword evidence="2" id="KW-0342">GTP-binding</keyword>
<dbReference type="Proteomes" id="UP001498398">
    <property type="component" value="Unassembled WGS sequence"/>
</dbReference>
<dbReference type="PANTHER" id="PTHR45782">
    <property type="entry name" value="MITOCHONDRIAL RIBOSOME-ASSOCIATED GTPASE 1"/>
    <property type="match status" value="1"/>
</dbReference>
<dbReference type="InterPro" id="IPR023179">
    <property type="entry name" value="GTP-bd_ortho_bundle_sf"/>
</dbReference>
<dbReference type="InterPro" id="IPR027417">
    <property type="entry name" value="P-loop_NTPase"/>
</dbReference>
<reference evidence="5 6" key="1">
    <citation type="submission" date="2024-01" db="EMBL/GenBank/DDBJ databases">
        <title>A draft genome for the cacao thread blight pathogen Marasmiellus scandens.</title>
        <authorList>
            <person name="Baruah I.K."/>
            <person name="Leung J."/>
            <person name="Bukari Y."/>
            <person name="Amoako-Attah I."/>
            <person name="Meinhardt L.W."/>
            <person name="Bailey B.A."/>
            <person name="Cohen S.P."/>
        </authorList>
    </citation>
    <scope>NUCLEOTIDE SEQUENCE [LARGE SCALE GENOMIC DNA]</scope>
    <source>
        <strain evidence="5 6">GH-19</strain>
    </source>
</reference>
<feature type="compositionally biased region" description="Basic residues" evidence="3">
    <location>
        <begin position="404"/>
        <end position="413"/>
    </location>
</feature>
<evidence type="ECO:0000313" key="6">
    <source>
        <dbReference type="Proteomes" id="UP001498398"/>
    </source>
</evidence>
<evidence type="ECO:0000256" key="2">
    <source>
        <dbReference type="ARBA" id="ARBA00023134"/>
    </source>
</evidence>
<sequence>MALTHIPLPVLPSPPSWYPGHMMKFTRTLPSLLTRTDVVLELRDSRLPLTSINRTLEGALRKWRMERGWDPNDPSRRIVNSVPCERIVVLNKRDLVPEWGMEPFRQAMSRKLPGQQILFASWQKPRDIRDLSKTLVNIAKQYPHSSELNVLVIGMPNVGKSTLLNALRNTGIKGPSPKAFRTSAQPGLTQALSTRLKLSVDPPVYAFDSPGVMLPFLGHGEKGAERGVKLALIAGIKEGMYDMEALAAYLLYRLNVLNPISPAYLTLLPANSHPTTDLEDFLTQLAQRMGMVKRGAELDLGRAASRFVRWWREEGGLLAASTSAQVDAAALNGTDAQLFTQGWGFDFQWQVTREEMGNQNELARKKMEECIEKYLVESEREERDEDHISATQRKKQLTMEEKARRKQRYMSRS</sequence>
<keyword evidence="1" id="KW-0547">Nucleotide-binding</keyword>
<gene>
    <name evidence="5" type="primary">mtg1</name>
    <name evidence="5" type="ORF">VKT23_005175</name>
</gene>
<dbReference type="EMBL" id="JBANRG010000005">
    <property type="protein sequence ID" value="KAK7466452.1"/>
    <property type="molecule type" value="Genomic_DNA"/>
</dbReference>
<dbReference type="SUPFAM" id="SSF52540">
    <property type="entry name" value="P-loop containing nucleoside triphosphate hydrolases"/>
    <property type="match status" value="2"/>
</dbReference>
<proteinExistence type="predicted"/>
<dbReference type="Gene3D" id="1.10.1580.10">
    <property type="match status" value="1"/>
</dbReference>
<accession>A0ABR1JSJ1</accession>
<organism evidence="5 6">
    <name type="scientific">Marasmiellus scandens</name>
    <dbReference type="NCBI Taxonomy" id="2682957"/>
    <lineage>
        <taxon>Eukaryota</taxon>
        <taxon>Fungi</taxon>
        <taxon>Dikarya</taxon>
        <taxon>Basidiomycota</taxon>
        <taxon>Agaricomycotina</taxon>
        <taxon>Agaricomycetes</taxon>
        <taxon>Agaricomycetidae</taxon>
        <taxon>Agaricales</taxon>
        <taxon>Marasmiineae</taxon>
        <taxon>Omphalotaceae</taxon>
        <taxon>Marasmiellus</taxon>
    </lineage>
</organism>
<evidence type="ECO:0000313" key="5">
    <source>
        <dbReference type="EMBL" id="KAK7466452.1"/>
    </source>
</evidence>
<dbReference type="Gene3D" id="3.40.50.300">
    <property type="entry name" value="P-loop containing nucleotide triphosphate hydrolases"/>
    <property type="match status" value="1"/>
</dbReference>
<evidence type="ECO:0000259" key="4">
    <source>
        <dbReference type="Pfam" id="PF01926"/>
    </source>
</evidence>
<feature type="region of interest" description="Disordered" evidence="3">
    <location>
        <begin position="380"/>
        <end position="413"/>
    </location>
</feature>
<feature type="domain" description="G" evidence="4">
    <location>
        <begin position="150"/>
        <end position="229"/>
    </location>
</feature>
<name>A0ABR1JSJ1_9AGAR</name>